<accession>A0ABW2LSQ2</accession>
<dbReference type="InterPro" id="IPR016032">
    <property type="entry name" value="Sig_transdc_resp-reg_C-effctor"/>
</dbReference>
<dbReference type="Gene3D" id="1.10.10.10">
    <property type="entry name" value="Winged helix-like DNA-binding domain superfamily/Winged helix DNA-binding domain"/>
    <property type="match status" value="1"/>
</dbReference>
<sequence>MPGYTEELTQSAPEVPEPGEAPVAESVGQRAVQAQVASVARAARAGDGGVLQVVHGAKRVGWAAYELQASATHLVQGVAKPPYVQTGTLDSLESRKLAEGVRYQVLYDRSALARPPQLDITTKLVAMGEQARVIHVAPTKLIMVDNEIALLPLTVTETSVESAVVVRSSAMLAAVARIFDDLWRYAAPFTANQDLDGNELGPTEEERWILSLLASGATDDTIGRLMGFSARTAHRRVRELISRLGVETRFQAGMQAVKLGWL</sequence>
<dbReference type="PANTHER" id="PTHR34293:SF1">
    <property type="entry name" value="HTH-TYPE TRANSCRIPTIONAL REGULATOR TRMBL2"/>
    <property type="match status" value="1"/>
</dbReference>
<keyword evidence="4" id="KW-1185">Reference proteome</keyword>
<dbReference type="InterPro" id="IPR051797">
    <property type="entry name" value="TrmB-like"/>
</dbReference>
<evidence type="ECO:0000313" key="3">
    <source>
        <dbReference type="EMBL" id="MFC7344693.1"/>
    </source>
</evidence>
<evidence type="ECO:0000256" key="1">
    <source>
        <dbReference type="SAM" id="MobiDB-lite"/>
    </source>
</evidence>
<feature type="region of interest" description="Disordered" evidence="1">
    <location>
        <begin position="1"/>
        <end position="21"/>
    </location>
</feature>
<dbReference type="SMART" id="SM00421">
    <property type="entry name" value="HTH_LUXR"/>
    <property type="match status" value="1"/>
</dbReference>
<feature type="compositionally biased region" description="Low complexity" evidence="1">
    <location>
        <begin position="11"/>
        <end position="21"/>
    </location>
</feature>
<evidence type="ECO:0000313" key="4">
    <source>
        <dbReference type="Proteomes" id="UP001596504"/>
    </source>
</evidence>
<comment type="caution">
    <text evidence="3">The sequence shown here is derived from an EMBL/GenBank/DDBJ whole genome shotgun (WGS) entry which is preliminary data.</text>
</comment>
<dbReference type="InterPro" id="IPR000792">
    <property type="entry name" value="Tscrpt_reg_LuxR_C"/>
</dbReference>
<reference evidence="4" key="1">
    <citation type="journal article" date="2019" name="Int. J. Syst. Evol. Microbiol.">
        <title>The Global Catalogue of Microorganisms (GCM) 10K type strain sequencing project: providing services to taxonomists for standard genome sequencing and annotation.</title>
        <authorList>
            <consortium name="The Broad Institute Genomics Platform"/>
            <consortium name="The Broad Institute Genome Sequencing Center for Infectious Disease"/>
            <person name="Wu L."/>
            <person name="Ma J."/>
        </authorList>
    </citation>
    <scope>NUCLEOTIDE SEQUENCE [LARGE SCALE GENOMIC DNA]</scope>
    <source>
        <strain evidence="4">WLHS5</strain>
    </source>
</reference>
<dbReference type="SUPFAM" id="SSF46894">
    <property type="entry name" value="C-terminal effector domain of the bipartite response regulators"/>
    <property type="match status" value="1"/>
</dbReference>
<organism evidence="3 4">
    <name type="scientific">Saccharopolyspora griseoalba</name>
    <dbReference type="NCBI Taxonomy" id="1431848"/>
    <lineage>
        <taxon>Bacteria</taxon>
        <taxon>Bacillati</taxon>
        <taxon>Actinomycetota</taxon>
        <taxon>Actinomycetes</taxon>
        <taxon>Pseudonocardiales</taxon>
        <taxon>Pseudonocardiaceae</taxon>
        <taxon>Saccharopolyspora</taxon>
    </lineage>
</organism>
<dbReference type="Proteomes" id="UP001596504">
    <property type="component" value="Unassembled WGS sequence"/>
</dbReference>
<proteinExistence type="predicted"/>
<dbReference type="PANTHER" id="PTHR34293">
    <property type="entry name" value="HTH-TYPE TRANSCRIPTIONAL REGULATOR TRMBL2"/>
    <property type="match status" value="1"/>
</dbReference>
<name>A0ABW2LSQ2_9PSEU</name>
<evidence type="ECO:0000259" key="2">
    <source>
        <dbReference type="SMART" id="SM00421"/>
    </source>
</evidence>
<dbReference type="EMBL" id="JBHTCJ010000018">
    <property type="protein sequence ID" value="MFC7344693.1"/>
    <property type="molecule type" value="Genomic_DNA"/>
</dbReference>
<dbReference type="RefSeq" id="WP_380672719.1">
    <property type="nucleotide sequence ID" value="NZ_JBHTCJ010000018.1"/>
</dbReference>
<feature type="domain" description="HTH luxR-type" evidence="2">
    <location>
        <begin position="199"/>
        <end position="256"/>
    </location>
</feature>
<protein>
    <submittedName>
        <fullName evidence="3">Helix-turn-helix transcriptional regulator</fullName>
    </submittedName>
</protein>
<dbReference type="InterPro" id="IPR036388">
    <property type="entry name" value="WH-like_DNA-bd_sf"/>
</dbReference>
<gene>
    <name evidence="3" type="ORF">ACFQRI_25070</name>
</gene>